<dbReference type="OrthoDB" id="2712433at2759"/>
<dbReference type="InParanoid" id="A0A0D0CHA5"/>
<dbReference type="AlphaFoldDB" id="A0A0D0CHA5"/>
<dbReference type="Proteomes" id="UP000054538">
    <property type="component" value="Unassembled WGS sequence"/>
</dbReference>
<organism evidence="1 2">
    <name type="scientific">Paxillus rubicundulus Ve08.2h10</name>
    <dbReference type="NCBI Taxonomy" id="930991"/>
    <lineage>
        <taxon>Eukaryota</taxon>
        <taxon>Fungi</taxon>
        <taxon>Dikarya</taxon>
        <taxon>Basidiomycota</taxon>
        <taxon>Agaricomycotina</taxon>
        <taxon>Agaricomycetes</taxon>
        <taxon>Agaricomycetidae</taxon>
        <taxon>Boletales</taxon>
        <taxon>Paxilineae</taxon>
        <taxon>Paxillaceae</taxon>
        <taxon>Paxillus</taxon>
    </lineage>
</organism>
<keyword evidence="2" id="KW-1185">Reference proteome</keyword>
<sequence length="120" mass="13420">LLMTVLEQVVAKVSGKLMTPSDTLAVYMFVRQLLIGLASKQRDEGYGGLHSMLDKLETSASGGQPFPDYPSIGFGIRRELSIVRASSTPWRRRLSPHKRKRSDKTVVDFFCRIEQIPVGP</sequence>
<gene>
    <name evidence="1" type="ORF">PAXRUDRAFT_832416</name>
</gene>
<reference evidence="2" key="2">
    <citation type="submission" date="2015-01" db="EMBL/GenBank/DDBJ databases">
        <title>Evolutionary Origins and Diversification of the Mycorrhizal Mutualists.</title>
        <authorList>
            <consortium name="DOE Joint Genome Institute"/>
            <consortium name="Mycorrhizal Genomics Consortium"/>
            <person name="Kohler A."/>
            <person name="Kuo A."/>
            <person name="Nagy L.G."/>
            <person name="Floudas D."/>
            <person name="Copeland A."/>
            <person name="Barry K.W."/>
            <person name="Cichocki N."/>
            <person name="Veneault-Fourrey C."/>
            <person name="LaButti K."/>
            <person name="Lindquist E.A."/>
            <person name="Lipzen A."/>
            <person name="Lundell T."/>
            <person name="Morin E."/>
            <person name="Murat C."/>
            <person name="Riley R."/>
            <person name="Ohm R."/>
            <person name="Sun H."/>
            <person name="Tunlid A."/>
            <person name="Henrissat B."/>
            <person name="Grigoriev I.V."/>
            <person name="Hibbett D.S."/>
            <person name="Martin F."/>
        </authorList>
    </citation>
    <scope>NUCLEOTIDE SEQUENCE [LARGE SCALE GENOMIC DNA]</scope>
    <source>
        <strain evidence="2">Ve08.2h10</strain>
    </source>
</reference>
<evidence type="ECO:0000313" key="1">
    <source>
        <dbReference type="EMBL" id="KIK82087.1"/>
    </source>
</evidence>
<dbReference type="EMBL" id="KN825680">
    <property type="protein sequence ID" value="KIK82087.1"/>
    <property type="molecule type" value="Genomic_DNA"/>
</dbReference>
<dbReference type="STRING" id="930991.A0A0D0CHA5"/>
<evidence type="ECO:0000313" key="2">
    <source>
        <dbReference type="Proteomes" id="UP000054538"/>
    </source>
</evidence>
<dbReference type="HOGENOM" id="CLU_138693_0_0_1"/>
<name>A0A0D0CHA5_9AGAM</name>
<protein>
    <submittedName>
        <fullName evidence="1">Uncharacterized protein</fullName>
    </submittedName>
</protein>
<feature type="non-terminal residue" evidence="1">
    <location>
        <position position="1"/>
    </location>
</feature>
<reference evidence="1 2" key="1">
    <citation type="submission" date="2014-04" db="EMBL/GenBank/DDBJ databases">
        <authorList>
            <consortium name="DOE Joint Genome Institute"/>
            <person name="Kuo A."/>
            <person name="Kohler A."/>
            <person name="Jargeat P."/>
            <person name="Nagy L.G."/>
            <person name="Floudas D."/>
            <person name="Copeland A."/>
            <person name="Barry K.W."/>
            <person name="Cichocki N."/>
            <person name="Veneault-Fourrey C."/>
            <person name="LaButti K."/>
            <person name="Lindquist E.A."/>
            <person name="Lipzen A."/>
            <person name="Lundell T."/>
            <person name="Morin E."/>
            <person name="Murat C."/>
            <person name="Sun H."/>
            <person name="Tunlid A."/>
            <person name="Henrissat B."/>
            <person name="Grigoriev I.V."/>
            <person name="Hibbett D.S."/>
            <person name="Martin F."/>
            <person name="Nordberg H.P."/>
            <person name="Cantor M.N."/>
            <person name="Hua S.X."/>
        </authorList>
    </citation>
    <scope>NUCLEOTIDE SEQUENCE [LARGE SCALE GENOMIC DNA]</scope>
    <source>
        <strain evidence="1 2">Ve08.2h10</strain>
    </source>
</reference>
<accession>A0A0D0CHA5</accession>
<proteinExistence type="predicted"/>